<reference evidence="1 2" key="1">
    <citation type="journal article" date="2019" name="Int. J. Syst. Evol. Microbiol.">
        <title>The Global Catalogue of Microorganisms (GCM) 10K type strain sequencing project: providing services to taxonomists for standard genome sequencing and annotation.</title>
        <authorList>
            <consortium name="The Broad Institute Genomics Platform"/>
            <consortium name="The Broad Institute Genome Sequencing Center for Infectious Disease"/>
            <person name="Wu L."/>
            <person name="Ma J."/>
        </authorList>
    </citation>
    <scope>NUCLEOTIDE SEQUENCE [LARGE SCALE GENOMIC DNA]</scope>
    <source>
        <strain evidence="1 2">JCM 14901</strain>
    </source>
</reference>
<keyword evidence="2" id="KW-1185">Reference proteome</keyword>
<gene>
    <name evidence="1" type="ORF">GCM10009776_30100</name>
</gene>
<protein>
    <recommendedName>
        <fullName evidence="3">Lytic transglycosylase domain-containing protein</fullName>
    </recommendedName>
</protein>
<evidence type="ECO:0000313" key="2">
    <source>
        <dbReference type="Proteomes" id="UP001499933"/>
    </source>
</evidence>
<sequence>MLGVFAAFAALGFVIAYVGPTGLAVSQAKAEVAPPLTLYASSLGDVQTHTTEASAVSAEPAELGRGGYSVYVKPKPKPKPKPPPVVVAPARSTPRWSPPFVAPNPGTAQAIAYDMVKARGWGDDEFACLVSLWNRESGWRVNAYNAGSGAYGIPQALPGSKMGSAGADWATNPATQITWGLGYVTGRYGTPCGAWSHSQSTGWY</sequence>
<evidence type="ECO:0008006" key="3">
    <source>
        <dbReference type="Google" id="ProtNLM"/>
    </source>
</evidence>
<organism evidence="1 2">
    <name type="scientific">Microbacterium deminutum</name>
    <dbReference type="NCBI Taxonomy" id="344164"/>
    <lineage>
        <taxon>Bacteria</taxon>
        <taxon>Bacillati</taxon>
        <taxon>Actinomycetota</taxon>
        <taxon>Actinomycetes</taxon>
        <taxon>Micrococcales</taxon>
        <taxon>Microbacteriaceae</taxon>
        <taxon>Microbacterium</taxon>
    </lineage>
</organism>
<proteinExistence type="predicted"/>
<name>A0ABN2R8B4_9MICO</name>
<dbReference type="SUPFAM" id="SSF53955">
    <property type="entry name" value="Lysozyme-like"/>
    <property type="match status" value="1"/>
</dbReference>
<accession>A0ABN2R8B4</accession>
<dbReference type="EMBL" id="BAAAOG010000007">
    <property type="protein sequence ID" value="GAA1965226.1"/>
    <property type="molecule type" value="Genomic_DNA"/>
</dbReference>
<dbReference type="InterPro" id="IPR023346">
    <property type="entry name" value="Lysozyme-like_dom_sf"/>
</dbReference>
<dbReference type="RefSeq" id="WP_344096099.1">
    <property type="nucleotide sequence ID" value="NZ_BAAAOG010000007.1"/>
</dbReference>
<comment type="caution">
    <text evidence="1">The sequence shown here is derived from an EMBL/GenBank/DDBJ whole genome shotgun (WGS) entry which is preliminary data.</text>
</comment>
<dbReference type="Proteomes" id="UP001499933">
    <property type="component" value="Unassembled WGS sequence"/>
</dbReference>
<evidence type="ECO:0000313" key="1">
    <source>
        <dbReference type="EMBL" id="GAA1965226.1"/>
    </source>
</evidence>